<dbReference type="InterPro" id="IPR038058">
    <property type="entry name" value="PhnH-like_sp"/>
</dbReference>
<reference evidence="2" key="2">
    <citation type="submission" date="2014-05" db="EMBL/GenBank/DDBJ databases">
        <title>Draft genome sequence of Virgibacillus massiliensis Vm-5.</title>
        <authorList>
            <person name="Khelaifia S."/>
            <person name="Croce O."/>
            <person name="Lagier J.C."/>
            <person name="Raoult D."/>
        </authorList>
    </citation>
    <scope>NUCLEOTIDE SEQUENCE [LARGE SCALE GENOMIC DNA]</scope>
    <source>
        <strain evidence="2">Vm-5</strain>
    </source>
</reference>
<evidence type="ECO:0000313" key="2">
    <source>
        <dbReference type="Proteomes" id="UP000028875"/>
    </source>
</evidence>
<dbReference type="NCBIfam" id="TIGR03292">
    <property type="entry name" value="PhnH_redo"/>
    <property type="match status" value="1"/>
</dbReference>
<accession>A0A024Q807</accession>
<dbReference type="AlphaFoldDB" id="A0A024Q807"/>
<gene>
    <name evidence="1" type="primary">phnH</name>
    <name evidence="1" type="ORF">BN990_00313</name>
</gene>
<comment type="caution">
    <text evidence="1">The sequence shown here is derived from an EMBL/GenBank/DDBJ whole genome shotgun (WGS) entry which is preliminary data.</text>
</comment>
<dbReference type="InterPro" id="IPR008772">
    <property type="entry name" value="Phosphonate_metab_PhnH"/>
</dbReference>
<sequence length="198" mass="22197">MAMDQVHDLQQVYRKILHSMSHPGTISNLEPFAEKVDYDLPCYEATFLSAMTLLDAEVTFAIISENSQQLSTKLTAYTLAKSAPIHEADYIIVLQDALQQDIVEALQQCKIGNLIDPQFSSTWFLESSGIVNQAELLLTGPGIKDETELQIGLTKELWTTRNKRVKEYPLGIDLICLDNEANLVCVPRTTKIEILEVV</sequence>
<keyword evidence="2" id="KW-1185">Reference proteome</keyword>
<dbReference type="EMBL" id="CCDP010000001">
    <property type="protein sequence ID" value="CDQ38046.1"/>
    <property type="molecule type" value="Genomic_DNA"/>
</dbReference>
<dbReference type="eggNOG" id="COG3625">
    <property type="taxonomic scope" value="Bacteria"/>
</dbReference>
<dbReference type="RefSeq" id="WP_021290080.1">
    <property type="nucleotide sequence ID" value="NZ_BNER01000001.1"/>
</dbReference>
<protein>
    <submittedName>
        <fullName evidence="1">Alpha-D-ribose 1-methylphosphonate 5-triphosphate synthase subunit PhnH</fullName>
    </submittedName>
</protein>
<dbReference type="GO" id="GO:0019634">
    <property type="term" value="P:organic phosphonate metabolic process"/>
    <property type="evidence" value="ECO:0007669"/>
    <property type="project" value="InterPro"/>
</dbReference>
<dbReference type="Proteomes" id="UP000028875">
    <property type="component" value="Unassembled WGS sequence"/>
</dbReference>
<dbReference type="STRING" id="1462526.BN990_00313"/>
<dbReference type="PIRSF" id="PIRSF020680">
    <property type="entry name" value="PhnH"/>
    <property type="match status" value="1"/>
</dbReference>
<evidence type="ECO:0000313" key="1">
    <source>
        <dbReference type="EMBL" id="CDQ38046.1"/>
    </source>
</evidence>
<dbReference type="OrthoDB" id="154477at2"/>
<dbReference type="Pfam" id="PF05845">
    <property type="entry name" value="PhnH"/>
    <property type="match status" value="1"/>
</dbReference>
<reference evidence="1 2" key="1">
    <citation type="submission" date="2014-03" db="EMBL/GenBank/DDBJ databases">
        <authorList>
            <person name="Urmite Genomes U."/>
        </authorList>
    </citation>
    <scope>NUCLEOTIDE SEQUENCE [LARGE SCALE GENOMIC DNA]</scope>
    <source>
        <strain evidence="1 2">Vm-5</strain>
    </source>
</reference>
<dbReference type="Gene3D" id="3.40.50.11310">
    <property type="entry name" value="Bacterial phosphonate metabolism protein PhnH"/>
    <property type="match status" value="1"/>
</dbReference>
<name>A0A024Q807_9BACI</name>
<dbReference type="SUPFAM" id="SSF159709">
    <property type="entry name" value="PhnH-like"/>
    <property type="match status" value="1"/>
</dbReference>
<organism evidence="1 2">
    <name type="scientific">Virgibacillus massiliensis</name>
    <dbReference type="NCBI Taxonomy" id="1462526"/>
    <lineage>
        <taxon>Bacteria</taxon>
        <taxon>Bacillati</taxon>
        <taxon>Bacillota</taxon>
        <taxon>Bacilli</taxon>
        <taxon>Bacillales</taxon>
        <taxon>Bacillaceae</taxon>
        <taxon>Virgibacillus</taxon>
    </lineage>
</organism>
<proteinExistence type="predicted"/>